<keyword evidence="1" id="KW-0472">Membrane</keyword>
<protein>
    <submittedName>
        <fullName evidence="2">Uncharacterized protein</fullName>
    </submittedName>
</protein>
<organism evidence="2 3">
    <name type="scientific">Agrobacterium tumefaciens</name>
    <dbReference type="NCBI Taxonomy" id="358"/>
    <lineage>
        <taxon>Bacteria</taxon>
        <taxon>Pseudomonadati</taxon>
        <taxon>Pseudomonadota</taxon>
        <taxon>Alphaproteobacteria</taxon>
        <taxon>Hyphomicrobiales</taxon>
        <taxon>Rhizobiaceae</taxon>
        <taxon>Rhizobium/Agrobacterium group</taxon>
        <taxon>Agrobacterium</taxon>
        <taxon>Agrobacterium tumefaciens complex</taxon>
    </lineage>
</organism>
<evidence type="ECO:0000256" key="1">
    <source>
        <dbReference type="SAM" id="Phobius"/>
    </source>
</evidence>
<dbReference type="AlphaFoldDB" id="A0A546Y8Q4"/>
<dbReference type="EMBL" id="SGOE01000001">
    <property type="protein sequence ID" value="TRB09378.1"/>
    <property type="molecule type" value="Genomic_DNA"/>
</dbReference>
<reference evidence="2 3" key="1">
    <citation type="journal article" date="2019" name="Appl. Microbiol. Biotechnol.">
        <title>Differential efficiency of wild type rhizogenic strains for rol gene transformation of plants.</title>
        <authorList>
            <person name="Desmet S."/>
            <person name="De Keyser E."/>
            <person name="Van Vaerenbergh J."/>
            <person name="Baeyen S."/>
            <person name="Van Huylenbroeck J."/>
            <person name="Geelen D."/>
            <person name="Dhooghe E."/>
        </authorList>
    </citation>
    <scope>NUCLEOTIDE SEQUENCE [LARGE SCALE GENOMIC DNA]</scope>
    <source>
        <strain evidence="2 3">MAFF210266</strain>
    </source>
</reference>
<evidence type="ECO:0000313" key="2">
    <source>
        <dbReference type="EMBL" id="TRB09378.1"/>
    </source>
</evidence>
<proteinExistence type="predicted"/>
<gene>
    <name evidence="2" type="ORF">EXN61_05830</name>
</gene>
<evidence type="ECO:0000313" key="3">
    <source>
        <dbReference type="Proteomes" id="UP000317023"/>
    </source>
</evidence>
<dbReference type="Proteomes" id="UP000317023">
    <property type="component" value="Unassembled WGS sequence"/>
</dbReference>
<name>A0A546Y8Q4_AGRTU</name>
<keyword evidence="1" id="KW-0812">Transmembrane</keyword>
<sequence length="64" mass="6964">MRLAPDFDCPTGRHPMTQTNNLYLIIGALVVVIAGLGAYVWHEESKPKGIEMNIGPNGVSVQEN</sequence>
<feature type="transmembrane region" description="Helical" evidence="1">
    <location>
        <begin position="22"/>
        <end position="42"/>
    </location>
</feature>
<keyword evidence="1" id="KW-1133">Transmembrane helix</keyword>
<comment type="caution">
    <text evidence="2">The sequence shown here is derived from an EMBL/GenBank/DDBJ whole genome shotgun (WGS) entry which is preliminary data.</text>
</comment>
<accession>A0A546Y8Q4</accession>